<dbReference type="SUPFAM" id="SSF54106">
    <property type="entry name" value="LysM domain"/>
    <property type="match status" value="1"/>
</dbReference>
<organism evidence="5 6">
    <name type="scientific">Polypterus senegalus</name>
    <name type="common">Senegal bichir</name>
    <dbReference type="NCBI Taxonomy" id="55291"/>
    <lineage>
        <taxon>Eukaryota</taxon>
        <taxon>Metazoa</taxon>
        <taxon>Chordata</taxon>
        <taxon>Craniata</taxon>
        <taxon>Vertebrata</taxon>
        <taxon>Euteleostomi</taxon>
        <taxon>Actinopterygii</taxon>
        <taxon>Polypteriformes</taxon>
        <taxon>Polypteridae</taxon>
        <taxon>Polypterus</taxon>
    </lineage>
</organism>
<dbReference type="PANTHER" id="PTHR23354:SF68">
    <property type="entry name" value="NUCLEAR RECEPTOR COACTIVATOR 7"/>
    <property type="match status" value="1"/>
</dbReference>
<dbReference type="Gene3D" id="3.10.350.10">
    <property type="entry name" value="LysM domain"/>
    <property type="match status" value="1"/>
</dbReference>
<evidence type="ECO:0000256" key="1">
    <source>
        <dbReference type="ARBA" id="ARBA00009540"/>
    </source>
</evidence>
<dbReference type="Pfam" id="PF07534">
    <property type="entry name" value="TLD"/>
    <property type="match status" value="1"/>
</dbReference>
<dbReference type="PROSITE" id="PS51886">
    <property type="entry name" value="TLDC"/>
    <property type="match status" value="1"/>
</dbReference>
<feature type="domain" description="LysM" evidence="3">
    <location>
        <begin position="113"/>
        <end position="156"/>
    </location>
</feature>
<protein>
    <submittedName>
        <fullName evidence="5">OXR1 protein</fullName>
    </submittedName>
</protein>
<dbReference type="Pfam" id="PF01476">
    <property type="entry name" value="LysM"/>
    <property type="match status" value="1"/>
</dbReference>
<keyword evidence="6" id="KW-1185">Reference proteome</keyword>
<dbReference type="InterPro" id="IPR018392">
    <property type="entry name" value="LysM"/>
</dbReference>
<evidence type="ECO:0000259" key="4">
    <source>
        <dbReference type="PROSITE" id="PS51886"/>
    </source>
</evidence>
<comment type="similarity">
    <text evidence="1">Belongs to the OXR1 family.</text>
</comment>
<feature type="region of interest" description="Disordered" evidence="2">
    <location>
        <begin position="31"/>
        <end position="55"/>
    </location>
</feature>
<dbReference type="SMART" id="SM00257">
    <property type="entry name" value="LysM"/>
    <property type="match status" value="1"/>
</dbReference>
<dbReference type="InterPro" id="IPR006571">
    <property type="entry name" value="TLDc_dom"/>
</dbReference>
<dbReference type="PANTHER" id="PTHR23354">
    <property type="entry name" value="NUCLEOLAR PROTEIN 7/ESTROGEN RECEPTOR COACTIVATOR-RELATED"/>
    <property type="match status" value="1"/>
</dbReference>
<evidence type="ECO:0000313" key="6">
    <source>
        <dbReference type="Proteomes" id="UP000886611"/>
    </source>
</evidence>
<evidence type="ECO:0000259" key="3">
    <source>
        <dbReference type="PROSITE" id="PS51782"/>
    </source>
</evidence>
<dbReference type="InterPro" id="IPR036779">
    <property type="entry name" value="LysM_dom_sf"/>
</dbReference>
<dbReference type="Proteomes" id="UP000886611">
    <property type="component" value="Unassembled WGS sequence"/>
</dbReference>
<feature type="non-terminal residue" evidence="5">
    <location>
        <position position="1"/>
    </location>
</feature>
<proteinExistence type="inferred from homology"/>
<gene>
    <name evidence="5" type="primary">Oxr1_0</name>
    <name evidence="5" type="ORF">GTO96_0014910</name>
</gene>
<comment type="caution">
    <text evidence="5">The sequence shown here is derived from an EMBL/GenBank/DDBJ whole genome shotgun (WGS) entry which is preliminary data.</text>
</comment>
<feature type="region of interest" description="Disordered" evidence="2">
    <location>
        <begin position="165"/>
        <end position="186"/>
    </location>
</feature>
<evidence type="ECO:0000313" key="5">
    <source>
        <dbReference type="EMBL" id="KAG2467788.1"/>
    </source>
</evidence>
<accession>A0A8X8BRJ8</accession>
<dbReference type="SMART" id="SM00584">
    <property type="entry name" value="TLDc"/>
    <property type="match status" value="1"/>
</dbReference>
<dbReference type="EMBL" id="JAATIS010000485">
    <property type="protein sequence ID" value="KAG2467788.1"/>
    <property type="molecule type" value="Genomic_DNA"/>
</dbReference>
<sequence length="831" mass="93376">MFAADWLAIAPQADTFLTFLEEKRASPTQKSAAIACPASGSKSGDEPKYGPLSSSVPKRIPDSHYNAKLRKTYCWSLDCTLPTSFRTDNISHSKQNEKRKEKKMSIKQPLGTMEYIAGPDDTLNCIALKFNITPNRLVEINHLFSHTICPGQTLYVPDKTHNLTESNLSSLSPGSPTSSLSSDTEYNKLSDAELARTSLKPIHRLLSSASEEEEPLTVKFLKMSCRYITDGKGVVGGVMIVTPNNIMFDPHKSDPLVIENGCEEYGLICPMEEVVSIALYNDISHMKIKDALPSPGEWEDLSSEQDINPFSRFKAKSKEKQLTCLGETDISVKMSPSEEDFTVLGTPLHQQTKVINDHKTDCKPDVLQVKKDLAISLDAVVDIQHIPVSPSTFMEVKGAKAENELFKKQEKTEEIINDSKNTEQILLKENSLPEETSILEKSNTDPKDKVVSDRCNNNPILNKSLIRDKASELSKDVQQFAKTTLEVSAQNGLCDTLNEVDHLLVSSSEKEIDNESELKSSLLKKIQGPIEDMIPSKEQTSKNPPMFLCFKVGKPMRKSFAGLSSVPMQHYIRRGKQPEYWFAVPQERVDHLYTFFVQWSPEIYGKDAKEQGFIIVEKEELNMIDNFFSDPVPKSWEIITINEAKRRQSCGSYEDEQLEDLLPVLKDQSALLDDIHVEKLAAHLPARTQGYPWRLAYSTVLHGTSLKTLYRNMVELDSPVILVIKDMDNQVFGALASSPFRISDHCYGTGETFLFTFNTDLKVFHWSGEDTYFIKGDKDSLQLGAGGGHFGLWLDADLCRGSSSPCETFNNETLSKREDFIIQDLEIWTFD</sequence>
<dbReference type="PROSITE" id="PS51782">
    <property type="entry name" value="LYSM"/>
    <property type="match status" value="1"/>
</dbReference>
<dbReference type="GO" id="GO:0006357">
    <property type="term" value="P:regulation of transcription by RNA polymerase II"/>
    <property type="evidence" value="ECO:0007669"/>
    <property type="project" value="TreeGrafter"/>
</dbReference>
<evidence type="ECO:0000256" key="2">
    <source>
        <dbReference type="SAM" id="MobiDB-lite"/>
    </source>
</evidence>
<feature type="compositionally biased region" description="Low complexity" evidence="2">
    <location>
        <begin position="166"/>
        <end position="182"/>
    </location>
</feature>
<dbReference type="GO" id="GO:0006979">
    <property type="term" value="P:response to oxidative stress"/>
    <property type="evidence" value="ECO:0007669"/>
    <property type="project" value="TreeGrafter"/>
</dbReference>
<feature type="domain" description="TLDc" evidence="4">
    <location>
        <begin position="670"/>
        <end position="831"/>
    </location>
</feature>
<feature type="non-terminal residue" evidence="5">
    <location>
        <position position="831"/>
    </location>
</feature>
<name>A0A8X8BRJ8_POLSE</name>
<dbReference type="AlphaFoldDB" id="A0A8X8BRJ8"/>
<dbReference type="GO" id="GO:0005634">
    <property type="term" value="C:nucleus"/>
    <property type="evidence" value="ECO:0007669"/>
    <property type="project" value="TreeGrafter"/>
</dbReference>
<reference evidence="5 6" key="1">
    <citation type="journal article" date="2021" name="Cell">
        <title>Tracing the genetic footprints of vertebrate landing in non-teleost ray-finned fishes.</title>
        <authorList>
            <person name="Bi X."/>
            <person name="Wang K."/>
            <person name="Yang L."/>
            <person name="Pan H."/>
            <person name="Jiang H."/>
            <person name="Wei Q."/>
            <person name="Fang M."/>
            <person name="Yu H."/>
            <person name="Zhu C."/>
            <person name="Cai Y."/>
            <person name="He Y."/>
            <person name="Gan X."/>
            <person name="Zeng H."/>
            <person name="Yu D."/>
            <person name="Zhu Y."/>
            <person name="Jiang H."/>
            <person name="Qiu Q."/>
            <person name="Yang H."/>
            <person name="Zhang Y.E."/>
            <person name="Wang W."/>
            <person name="Zhu M."/>
            <person name="He S."/>
            <person name="Zhang G."/>
        </authorList>
    </citation>
    <scope>NUCLEOTIDE SEQUENCE [LARGE SCALE GENOMIC DNA]</scope>
    <source>
        <strain evidence="5">Bchr_013</strain>
    </source>
</reference>